<feature type="compositionally biased region" description="Acidic residues" evidence="1">
    <location>
        <begin position="210"/>
        <end position="229"/>
    </location>
</feature>
<organism evidence="2 3">
    <name type="scientific">Roridomyces roridus</name>
    <dbReference type="NCBI Taxonomy" id="1738132"/>
    <lineage>
        <taxon>Eukaryota</taxon>
        <taxon>Fungi</taxon>
        <taxon>Dikarya</taxon>
        <taxon>Basidiomycota</taxon>
        <taxon>Agaricomycotina</taxon>
        <taxon>Agaricomycetes</taxon>
        <taxon>Agaricomycetidae</taxon>
        <taxon>Agaricales</taxon>
        <taxon>Marasmiineae</taxon>
        <taxon>Mycenaceae</taxon>
        <taxon>Roridomyces</taxon>
    </lineage>
</organism>
<evidence type="ECO:0000256" key="1">
    <source>
        <dbReference type="SAM" id="MobiDB-lite"/>
    </source>
</evidence>
<feature type="region of interest" description="Disordered" evidence="1">
    <location>
        <begin position="210"/>
        <end position="230"/>
    </location>
</feature>
<proteinExistence type="predicted"/>
<gene>
    <name evidence="2" type="ORF">FB45DRAFT_1052537</name>
</gene>
<evidence type="ECO:0008006" key="4">
    <source>
        <dbReference type="Google" id="ProtNLM"/>
    </source>
</evidence>
<comment type="caution">
    <text evidence="2">The sequence shown here is derived from an EMBL/GenBank/DDBJ whole genome shotgun (WGS) entry which is preliminary data.</text>
</comment>
<dbReference type="EMBL" id="JARKIF010000003">
    <property type="protein sequence ID" value="KAJ7643601.1"/>
    <property type="molecule type" value="Genomic_DNA"/>
</dbReference>
<reference evidence="2" key="1">
    <citation type="submission" date="2023-03" db="EMBL/GenBank/DDBJ databases">
        <title>Massive genome expansion in bonnet fungi (Mycena s.s.) driven by repeated elements and novel gene families across ecological guilds.</title>
        <authorList>
            <consortium name="Lawrence Berkeley National Laboratory"/>
            <person name="Harder C.B."/>
            <person name="Miyauchi S."/>
            <person name="Viragh M."/>
            <person name="Kuo A."/>
            <person name="Thoen E."/>
            <person name="Andreopoulos B."/>
            <person name="Lu D."/>
            <person name="Skrede I."/>
            <person name="Drula E."/>
            <person name="Henrissat B."/>
            <person name="Morin E."/>
            <person name="Kohler A."/>
            <person name="Barry K."/>
            <person name="LaButti K."/>
            <person name="Morin E."/>
            <person name="Salamov A."/>
            <person name="Lipzen A."/>
            <person name="Mereny Z."/>
            <person name="Hegedus B."/>
            <person name="Baldrian P."/>
            <person name="Stursova M."/>
            <person name="Weitz H."/>
            <person name="Taylor A."/>
            <person name="Grigoriev I.V."/>
            <person name="Nagy L.G."/>
            <person name="Martin F."/>
            <person name="Kauserud H."/>
        </authorList>
    </citation>
    <scope>NUCLEOTIDE SEQUENCE</scope>
    <source>
        <strain evidence="2">9284</strain>
    </source>
</reference>
<name>A0AAD7CC15_9AGAR</name>
<dbReference type="Proteomes" id="UP001221142">
    <property type="component" value="Unassembled WGS sequence"/>
</dbReference>
<dbReference type="AlphaFoldDB" id="A0AAD7CC15"/>
<accession>A0AAD7CC15</accession>
<evidence type="ECO:0000313" key="3">
    <source>
        <dbReference type="Proteomes" id="UP001221142"/>
    </source>
</evidence>
<sequence length="398" mass="44612">MAYQQTAALSPLFPPETLDEIVSMLDTVDLKSCSLAAQRLSRPAQTVLFRDISVMHRKDAVGLAPGETFLTEEEDLAYTIGAYTRLRDVLLSSPHLKTHIRVVSLSAYVQSVAIVADMDLPRLSDITLVGPGDRPTLDGPLVPSLTRLIALPSLRRLYLRSDFDPSIFADCSSSLQELVLDRVRPKKPWNEWAPSTAHERPALKRIQLLEEEDDEQDSQDDEDEDEDESDRSALAWLLHPTSPFVLTGIEELVIFGPMTVPAYLLIQCAAPSIQRLEIGPTEFIENVNLAPLSELQFLRLYVTNTVDLAILFDPLVHLVRSTRTNKIRTICFQILEFSAADMTAEVEAELCRFYRHFKQLHAAGALPSLQPVGLPLLPHPWGRDPAVRAMFQRARNVM</sequence>
<keyword evidence="3" id="KW-1185">Reference proteome</keyword>
<protein>
    <recommendedName>
        <fullName evidence="4">F-box domain-containing protein</fullName>
    </recommendedName>
</protein>
<evidence type="ECO:0000313" key="2">
    <source>
        <dbReference type="EMBL" id="KAJ7643601.1"/>
    </source>
</evidence>